<organism evidence="2 3">
    <name type="scientific">Fibroporia radiculosa</name>
    <dbReference type="NCBI Taxonomy" id="599839"/>
    <lineage>
        <taxon>Eukaryota</taxon>
        <taxon>Fungi</taxon>
        <taxon>Dikarya</taxon>
        <taxon>Basidiomycota</taxon>
        <taxon>Agaricomycotina</taxon>
        <taxon>Agaricomycetes</taxon>
        <taxon>Polyporales</taxon>
        <taxon>Fibroporiaceae</taxon>
        <taxon>Fibroporia</taxon>
    </lineage>
</organism>
<protein>
    <submittedName>
        <fullName evidence="2">Uncharacterized protein</fullName>
    </submittedName>
</protein>
<evidence type="ECO:0000256" key="1">
    <source>
        <dbReference type="SAM" id="MobiDB-lite"/>
    </source>
</evidence>
<name>J4G168_9APHY</name>
<dbReference type="OrthoDB" id="271725at2759"/>
<proteinExistence type="predicted"/>
<evidence type="ECO:0000313" key="3">
    <source>
        <dbReference type="Proteomes" id="UP000006352"/>
    </source>
</evidence>
<dbReference type="InParanoid" id="J4G168"/>
<keyword evidence="3" id="KW-1185">Reference proteome</keyword>
<evidence type="ECO:0000313" key="2">
    <source>
        <dbReference type="EMBL" id="CCL99778.1"/>
    </source>
</evidence>
<dbReference type="Proteomes" id="UP000006352">
    <property type="component" value="Unassembled WGS sequence"/>
</dbReference>
<reference evidence="2 3" key="1">
    <citation type="journal article" date="2012" name="Appl. Environ. Microbiol.">
        <title>Short-read sequencing for genomic analysis of the brown rot fungus Fibroporia radiculosa.</title>
        <authorList>
            <person name="Tang J.D."/>
            <person name="Perkins A.D."/>
            <person name="Sonstegard T.S."/>
            <person name="Schroeder S.G."/>
            <person name="Burgess S.C."/>
            <person name="Diehl S.V."/>
        </authorList>
    </citation>
    <scope>NUCLEOTIDE SEQUENCE [LARGE SCALE GENOMIC DNA]</scope>
    <source>
        <strain evidence="2 3">TFFH 294</strain>
    </source>
</reference>
<feature type="compositionally biased region" description="Polar residues" evidence="1">
    <location>
        <begin position="265"/>
        <end position="281"/>
    </location>
</feature>
<sequence length="510" mass="55270">MTREGEQSPGRLTIAQANLLNMQGGRLSPRSPVSPLLSPDFDCAHPTFQGAPSLLSTNGFAGVHLNKRGLPLSPMSHNASAVSYGQQSYHSPLHDLQEMSMPGEEQAYDTFRMNAPKFMGQDLRLSQQTHYDDMFYLQEQLQLAKGMGMVGAAARAENGYTAMERLLLQGYLQRQQTQQLFEAEVQEAQFRHSLLSQARGLNHSATLPADLSSFGTGSAGREPSRRLPDVLPPMSENDFHATAASHQRSQRPMYLDTDLRHESSVPGTFSGSRNILPTESSSRLDINQQFSLAQQRQRNQTHSTYARAEAEAHAQALHTRSTTFPSQYLSGRDSAYDVSTDSNQQNNGRPYTGTFGDSMDTTRPIKSAVLGNVGLGSNGINSTNAGGRDNSSFKASSYIRSNMSGSRDRSGLTGMDMSSVFSNIHGAYEAVGSRLSNKSSGIGSAHPHHGEEEEASSPLMSPALTYSARTPASLSPATPASGFSFEVPSIHGVTDGRVVGAEKQKMRTMN</sequence>
<feature type="compositionally biased region" description="Polar residues" evidence="1">
    <location>
        <begin position="318"/>
        <end position="329"/>
    </location>
</feature>
<dbReference type="AlphaFoldDB" id="J4G168"/>
<feature type="region of interest" description="Disordered" evidence="1">
    <location>
        <begin position="314"/>
        <end position="359"/>
    </location>
</feature>
<dbReference type="HOGENOM" id="CLU_534218_0_0_1"/>
<dbReference type="EMBL" id="HE796950">
    <property type="protein sequence ID" value="CCL99778.1"/>
    <property type="molecule type" value="Genomic_DNA"/>
</dbReference>
<accession>J4G168</accession>
<feature type="compositionally biased region" description="Polar residues" evidence="1">
    <location>
        <begin position="337"/>
        <end position="349"/>
    </location>
</feature>
<feature type="region of interest" description="Disordered" evidence="1">
    <location>
        <begin position="261"/>
        <end position="281"/>
    </location>
</feature>
<dbReference type="RefSeq" id="XP_012179061.1">
    <property type="nucleotide sequence ID" value="XM_012323671.1"/>
</dbReference>
<feature type="region of interest" description="Disordered" evidence="1">
    <location>
        <begin position="206"/>
        <end position="228"/>
    </location>
</feature>
<dbReference type="GeneID" id="24094689"/>
<feature type="region of interest" description="Disordered" evidence="1">
    <location>
        <begin position="435"/>
        <end position="459"/>
    </location>
</feature>
<gene>
    <name evidence="2" type="ORF">FIBRA_01800</name>
</gene>